<dbReference type="InterPro" id="IPR013154">
    <property type="entry name" value="ADH-like_N"/>
</dbReference>
<dbReference type="PANTHER" id="PTHR45033">
    <property type="match status" value="1"/>
</dbReference>
<dbReference type="Gene3D" id="3.90.180.10">
    <property type="entry name" value="Medium-chain alcohol dehydrogenases, catalytic domain"/>
    <property type="match status" value="1"/>
</dbReference>
<protein>
    <submittedName>
        <fullName evidence="2">Chaperonin 10-like protein</fullName>
    </submittedName>
</protein>
<proteinExistence type="predicted"/>
<dbReference type="EMBL" id="ML992512">
    <property type="protein sequence ID" value="KAF2220465.1"/>
    <property type="molecule type" value="Genomic_DNA"/>
</dbReference>
<dbReference type="AlphaFoldDB" id="A0A6A6G3X4"/>
<dbReference type="SUPFAM" id="SSF50129">
    <property type="entry name" value="GroES-like"/>
    <property type="match status" value="1"/>
</dbReference>
<feature type="domain" description="Alcohol dehydrogenase-like N-terminal" evidence="1">
    <location>
        <begin position="30"/>
        <end position="92"/>
    </location>
</feature>
<name>A0A6A6G3X4_9PEZI</name>
<gene>
    <name evidence="2" type="ORF">BDZ85DRAFT_284203</name>
</gene>
<dbReference type="Pfam" id="PF08240">
    <property type="entry name" value="ADH_N"/>
    <property type="match status" value="1"/>
</dbReference>
<dbReference type="Proteomes" id="UP000799538">
    <property type="component" value="Unassembled WGS sequence"/>
</dbReference>
<sequence>MSSHIVFRNSLRASYKDSTAREEPSPTAKHGGVVIKVKAVSLNYRDLGNSTREVPIPCKDDLIPVNDVCGIVHRVGEGVNGFEVGDHVLVTFDESHRVETGTGIVALIDTMEVLCLTRYLRRPENHVGGSG</sequence>
<reference evidence="3" key="1">
    <citation type="journal article" date="2020" name="Stud. Mycol.">
        <title>101 Dothideomycetes genomes: A test case for predicting lifestyles and emergence of pathogens.</title>
        <authorList>
            <person name="Haridas S."/>
            <person name="Albert R."/>
            <person name="Binder M."/>
            <person name="Bloem J."/>
            <person name="LaButti K."/>
            <person name="Salamov A."/>
            <person name="Andreopoulos B."/>
            <person name="Baker S."/>
            <person name="Barry K."/>
            <person name="Bills G."/>
            <person name="Bluhm B."/>
            <person name="Cannon C."/>
            <person name="Castanera R."/>
            <person name="Culley D."/>
            <person name="Daum C."/>
            <person name="Ezra D."/>
            <person name="Gonzalez J."/>
            <person name="Henrissat B."/>
            <person name="Kuo A."/>
            <person name="Liang C."/>
            <person name="Lipzen A."/>
            <person name="Lutzoni F."/>
            <person name="Magnuson J."/>
            <person name="Mondo S."/>
            <person name="Nolan M."/>
            <person name="Ohm R."/>
            <person name="Pangilinan J."/>
            <person name="Park H.-J."/>
            <person name="Ramirez L."/>
            <person name="Alfaro M."/>
            <person name="Sun H."/>
            <person name="Tritt A."/>
            <person name="Yoshinaga Y."/>
            <person name="Zwiers L.-H."/>
            <person name="Turgeon B."/>
            <person name="Goodwin S."/>
            <person name="Spatafora J."/>
            <person name="Crous P."/>
            <person name="Grigoriev I."/>
        </authorList>
    </citation>
    <scope>NUCLEOTIDE SEQUENCE [LARGE SCALE GENOMIC DNA]</scope>
    <source>
        <strain evidence="3">CECT 20119</strain>
    </source>
</reference>
<keyword evidence="3" id="KW-1185">Reference proteome</keyword>
<dbReference type="PANTHER" id="PTHR45033:SF2">
    <property type="entry name" value="ZINC-TYPE ALCOHOL DEHYDROGENASE-LIKE PROTEIN C1773.06C"/>
    <property type="match status" value="1"/>
</dbReference>
<organism evidence="2 3">
    <name type="scientific">Elsinoe ampelina</name>
    <dbReference type="NCBI Taxonomy" id="302913"/>
    <lineage>
        <taxon>Eukaryota</taxon>
        <taxon>Fungi</taxon>
        <taxon>Dikarya</taxon>
        <taxon>Ascomycota</taxon>
        <taxon>Pezizomycotina</taxon>
        <taxon>Dothideomycetes</taxon>
        <taxon>Dothideomycetidae</taxon>
        <taxon>Myriangiales</taxon>
        <taxon>Elsinoaceae</taxon>
        <taxon>Elsinoe</taxon>
    </lineage>
</organism>
<dbReference type="InterPro" id="IPR052711">
    <property type="entry name" value="Zinc_ADH-like"/>
</dbReference>
<dbReference type="OrthoDB" id="3509362at2759"/>
<evidence type="ECO:0000259" key="1">
    <source>
        <dbReference type="Pfam" id="PF08240"/>
    </source>
</evidence>
<evidence type="ECO:0000313" key="2">
    <source>
        <dbReference type="EMBL" id="KAF2220465.1"/>
    </source>
</evidence>
<accession>A0A6A6G3X4</accession>
<dbReference type="InterPro" id="IPR011032">
    <property type="entry name" value="GroES-like_sf"/>
</dbReference>
<evidence type="ECO:0000313" key="3">
    <source>
        <dbReference type="Proteomes" id="UP000799538"/>
    </source>
</evidence>